<protein>
    <submittedName>
        <fullName evidence="1">Uncharacterized protein</fullName>
    </submittedName>
</protein>
<name>A0A9W9DKX7_9AGAR</name>
<reference evidence="1" key="1">
    <citation type="submission" date="2022-08" db="EMBL/GenBank/DDBJ databases">
        <authorList>
            <consortium name="DOE Joint Genome Institute"/>
            <person name="Min B."/>
            <person name="Riley R."/>
            <person name="Sierra-Patev S."/>
            <person name="Naranjo-Ortiz M."/>
            <person name="Looney B."/>
            <person name="Konkel Z."/>
            <person name="Slot J.C."/>
            <person name="Sakamoto Y."/>
            <person name="Steenwyk J.L."/>
            <person name="Rokas A."/>
            <person name="Carro J."/>
            <person name="Camarero S."/>
            <person name="Ferreira P."/>
            <person name="Molpeceres G."/>
            <person name="Ruiz-Duenas F.J."/>
            <person name="Serrano A."/>
            <person name="Henrissat B."/>
            <person name="Drula E."/>
            <person name="Hughes K.W."/>
            <person name="Mata J.L."/>
            <person name="Ishikawa N.K."/>
            <person name="Vargas-Isla R."/>
            <person name="Ushijima S."/>
            <person name="Smith C.A."/>
            <person name="Ahrendt S."/>
            <person name="Andreopoulos W."/>
            <person name="He G."/>
            <person name="Labutti K."/>
            <person name="Lipzen A."/>
            <person name="Ng V."/>
            <person name="Sandor L."/>
            <person name="Barry K."/>
            <person name="Martinez A.T."/>
            <person name="Xiao Y."/>
            <person name="Gibbons J.G."/>
            <person name="Terashima K."/>
            <person name="Hibbett D.S."/>
            <person name="Grigoriev I.V."/>
        </authorList>
    </citation>
    <scope>NUCLEOTIDE SEQUENCE</scope>
    <source>
        <strain evidence="1">Sp2 HRB7682 ss15</strain>
    </source>
</reference>
<dbReference type="AlphaFoldDB" id="A0A9W9DKX7"/>
<evidence type="ECO:0000313" key="2">
    <source>
        <dbReference type="Proteomes" id="UP001150238"/>
    </source>
</evidence>
<comment type="caution">
    <text evidence="1">The sequence shown here is derived from an EMBL/GenBank/DDBJ whole genome shotgun (WGS) entry which is preliminary data.</text>
</comment>
<gene>
    <name evidence="1" type="ORF">C8J55DRAFT_518145</name>
</gene>
<evidence type="ECO:0000313" key="1">
    <source>
        <dbReference type="EMBL" id="KAJ4474618.1"/>
    </source>
</evidence>
<reference evidence="1" key="2">
    <citation type="journal article" date="2023" name="Proc. Natl. Acad. Sci. U.S.A.">
        <title>A global phylogenomic analysis of the shiitake genus Lentinula.</title>
        <authorList>
            <person name="Sierra-Patev S."/>
            <person name="Min B."/>
            <person name="Naranjo-Ortiz M."/>
            <person name="Looney B."/>
            <person name="Konkel Z."/>
            <person name="Slot J.C."/>
            <person name="Sakamoto Y."/>
            <person name="Steenwyk J.L."/>
            <person name="Rokas A."/>
            <person name="Carro J."/>
            <person name="Camarero S."/>
            <person name="Ferreira P."/>
            <person name="Molpeceres G."/>
            <person name="Ruiz-Duenas F.J."/>
            <person name="Serrano A."/>
            <person name="Henrissat B."/>
            <person name="Drula E."/>
            <person name="Hughes K.W."/>
            <person name="Mata J.L."/>
            <person name="Ishikawa N.K."/>
            <person name="Vargas-Isla R."/>
            <person name="Ushijima S."/>
            <person name="Smith C.A."/>
            <person name="Donoghue J."/>
            <person name="Ahrendt S."/>
            <person name="Andreopoulos W."/>
            <person name="He G."/>
            <person name="LaButti K."/>
            <person name="Lipzen A."/>
            <person name="Ng V."/>
            <person name="Riley R."/>
            <person name="Sandor L."/>
            <person name="Barry K."/>
            <person name="Martinez A.T."/>
            <person name="Xiao Y."/>
            <person name="Gibbons J.G."/>
            <person name="Terashima K."/>
            <person name="Grigoriev I.V."/>
            <person name="Hibbett D."/>
        </authorList>
    </citation>
    <scope>NUCLEOTIDE SEQUENCE</scope>
    <source>
        <strain evidence="1">Sp2 HRB7682 ss15</strain>
    </source>
</reference>
<sequence length="74" mass="8404">MYWLLAVWQQGCFQQVLSFQEVPPESNVNVNLDPDLLYSLLSVDISMEMVRLHRSLTRTVVCVSSFSIGKSILA</sequence>
<organism evidence="1 2">
    <name type="scientific">Lentinula lateritia</name>
    <dbReference type="NCBI Taxonomy" id="40482"/>
    <lineage>
        <taxon>Eukaryota</taxon>
        <taxon>Fungi</taxon>
        <taxon>Dikarya</taxon>
        <taxon>Basidiomycota</taxon>
        <taxon>Agaricomycotina</taxon>
        <taxon>Agaricomycetes</taxon>
        <taxon>Agaricomycetidae</taxon>
        <taxon>Agaricales</taxon>
        <taxon>Marasmiineae</taxon>
        <taxon>Omphalotaceae</taxon>
        <taxon>Lentinula</taxon>
    </lineage>
</organism>
<proteinExistence type="predicted"/>
<dbReference type="Proteomes" id="UP001150238">
    <property type="component" value="Unassembled WGS sequence"/>
</dbReference>
<accession>A0A9W9DKX7</accession>
<dbReference type="EMBL" id="JANVFS010000023">
    <property type="protein sequence ID" value="KAJ4474618.1"/>
    <property type="molecule type" value="Genomic_DNA"/>
</dbReference>